<dbReference type="GO" id="GO:0016491">
    <property type="term" value="F:oxidoreductase activity"/>
    <property type="evidence" value="ECO:0007669"/>
    <property type="project" value="InterPro"/>
</dbReference>
<proteinExistence type="inferred from homology"/>
<dbReference type="Pfam" id="PF00116">
    <property type="entry name" value="COX2"/>
    <property type="match status" value="1"/>
</dbReference>
<dbReference type="Pfam" id="PF02790">
    <property type="entry name" value="COX2_TM"/>
    <property type="match status" value="1"/>
</dbReference>
<keyword evidence="15 18" id="KW-0496">Mitochondrion</keyword>
<sequence length="225" mass="25830">MATWMMFGLQDGASPLMKQLIFFHDYSMTFMLMILSYIIYTIIFTTSNSLTNKNIMDNQHLEITWTIIPMIVLLFMASPSLKILYLMDETIDPFLNVKISGHQWYWSYEIKEFNIEFDSFLNSSLSPGSFRLLDTDTSLVLPKNLPINLIATSTDVIHSWTIPSLGVKMDAVPGRLNQSPVTIKRYGHYFGQCSEICGANHSFMPISLEISNMKLFVEWVKKIAN</sequence>
<name>C8YLX6_EVAAP</name>
<evidence type="ECO:0000256" key="8">
    <source>
        <dbReference type="ARBA" id="ARBA00022723"/>
    </source>
</evidence>
<dbReference type="PANTHER" id="PTHR22888">
    <property type="entry name" value="CYTOCHROME C OXIDASE, SUBUNIT II"/>
    <property type="match status" value="1"/>
</dbReference>
<keyword evidence="12 18" id="KW-0249">Electron transport</keyword>
<comment type="similarity">
    <text evidence="2 18">Belongs to the cytochrome c oxidase subunit 2 family.</text>
</comment>
<dbReference type="CTD" id="4513"/>
<dbReference type="InterPro" id="IPR036257">
    <property type="entry name" value="Cyt_c_oxidase_su2_TM_sf"/>
</dbReference>
<keyword evidence="6 18" id="KW-0679">Respiratory chain</keyword>
<evidence type="ECO:0000259" key="21">
    <source>
        <dbReference type="PROSITE" id="PS50999"/>
    </source>
</evidence>
<evidence type="ECO:0000256" key="2">
    <source>
        <dbReference type="ARBA" id="ARBA00007866"/>
    </source>
</evidence>
<keyword evidence="11" id="KW-1278">Translocase</keyword>
<feature type="domain" description="Cytochrome oxidase subunit II copper A binding" evidence="20">
    <location>
        <begin position="92"/>
        <end position="222"/>
    </location>
</feature>
<dbReference type="GO" id="GO:0005743">
    <property type="term" value="C:mitochondrial inner membrane"/>
    <property type="evidence" value="ECO:0007669"/>
    <property type="project" value="UniProtKB-SubCell"/>
</dbReference>
<evidence type="ECO:0000313" key="22">
    <source>
        <dbReference type="EMBL" id="ACL36001.1"/>
    </source>
</evidence>
<dbReference type="PROSITE" id="PS00078">
    <property type="entry name" value="COX2"/>
    <property type="match status" value="1"/>
</dbReference>
<evidence type="ECO:0000256" key="1">
    <source>
        <dbReference type="ARBA" id="ARBA00004448"/>
    </source>
</evidence>
<dbReference type="PRINTS" id="PR01166">
    <property type="entry name" value="CYCOXIDASEII"/>
</dbReference>
<evidence type="ECO:0000256" key="16">
    <source>
        <dbReference type="ARBA" id="ARBA00023136"/>
    </source>
</evidence>
<dbReference type="NCBIfam" id="TIGR02866">
    <property type="entry name" value="CoxB"/>
    <property type="match status" value="1"/>
</dbReference>
<dbReference type="SUPFAM" id="SSF81464">
    <property type="entry name" value="Cytochrome c oxidase subunit II-like, transmembrane region"/>
    <property type="match status" value="1"/>
</dbReference>
<dbReference type="GeneID" id="8445086"/>
<evidence type="ECO:0000256" key="14">
    <source>
        <dbReference type="ARBA" id="ARBA00023008"/>
    </source>
</evidence>
<dbReference type="EMBL" id="FJ593187">
    <property type="protein sequence ID" value="ACL36001.1"/>
    <property type="molecule type" value="Genomic_DNA"/>
</dbReference>
<keyword evidence="8 18" id="KW-0479">Metal-binding</keyword>
<evidence type="ECO:0000256" key="10">
    <source>
        <dbReference type="ARBA" id="ARBA00022842"/>
    </source>
</evidence>
<dbReference type="InterPro" id="IPR008972">
    <property type="entry name" value="Cupredoxin"/>
</dbReference>
<dbReference type="PROSITE" id="PS50999">
    <property type="entry name" value="COX2_TM"/>
    <property type="match status" value="1"/>
</dbReference>
<dbReference type="InterPro" id="IPR002429">
    <property type="entry name" value="CcO_II-like_C"/>
</dbReference>
<organism evidence="22">
    <name type="scientific">Evania appendigaster</name>
    <name type="common">Cockroach egg parasitoid wasp</name>
    <name type="synonym">Ichneumon appendigaster</name>
    <dbReference type="NCBI Taxonomy" id="27486"/>
    <lineage>
        <taxon>Eukaryota</taxon>
        <taxon>Metazoa</taxon>
        <taxon>Ecdysozoa</taxon>
        <taxon>Arthropoda</taxon>
        <taxon>Hexapoda</taxon>
        <taxon>Insecta</taxon>
        <taxon>Pterygota</taxon>
        <taxon>Neoptera</taxon>
        <taxon>Endopterygota</taxon>
        <taxon>Hymenoptera</taxon>
        <taxon>Apocrita</taxon>
        <taxon>Evanioidea</taxon>
        <taxon>Evaniidae</taxon>
        <taxon>Evania</taxon>
    </lineage>
</organism>
<keyword evidence="16 18" id="KW-0472">Membrane</keyword>
<dbReference type="RefSeq" id="YP_003204684.1">
    <property type="nucleotide sequence ID" value="NC_013238.1"/>
</dbReference>
<evidence type="ECO:0000259" key="20">
    <source>
        <dbReference type="PROSITE" id="PS50857"/>
    </source>
</evidence>
<dbReference type="InterPro" id="IPR014222">
    <property type="entry name" value="Cyt_c_oxidase_su2"/>
</dbReference>
<dbReference type="InterPro" id="IPR034210">
    <property type="entry name" value="CcO_II_C"/>
</dbReference>
<dbReference type="AlphaFoldDB" id="C8YLX6"/>
<keyword evidence="5 18" id="KW-0813">Transport</keyword>
<evidence type="ECO:0000256" key="13">
    <source>
        <dbReference type="ARBA" id="ARBA00022989"/>
    </source>
</evidence>
<comment type="cofactor">
    <cofactor evidence="18">
        <name>Cu cation</name>
        <dbReference type="ChEBI" id="CHEBI:23378"/>
    </cofactor>
    <text evidence="18">Binds a copper A center.</text>
</comment>
<evidence type="ECO:0000256" key="12">
    <source>
        <dbReference type="ARBA" id="ARBA00022982"/>
    </source>
</evidence>
<comment type="function">
    <text evidence="18">Component of the cytochrome c oxidase, the last enzyme in the mitochondrial electron transport chain which drives oxidative phosphorylation. The respiratory chain contains 3 multisubunit complexes succinate dehydrogenase (complex II, CII), ubiquinol-cytochrome c oxidoreductase (cytochrome b-c1 complex, complex III, CIII) and cytochrome c oxidase (complex IV, CIV), that cooperate to transfer electrons derived from NADH and succinate to molecular oxygen, creating an electrochemical gradient over the inner membrane that drives transmembrane transport and the ATP synthase. Cytochrome c oxidase is the component of the respiratory chain that catalyzes the reduction of oxygen to water. Electrons originating from reduced cytochrome c in the intermembrane space (IMS) are transferred via the dinuclear copper A center (CU(A)) of subunit 2 and heme A of subunit 1 to the active site in subunit 1, a binuclear center (BNC) formed by heme A3 and copper B (CU(B)). The BNC reduces molecular oxygen to 2 water molecules using 4 electrons from cytochrome c in the IMS and 4 protons from the mitochondrial matrix.</text>
</comment>
<dbReference type="InterPro" id="IPR045187">
    <property type="entry name" value="CcO_II"/>
</dbReference>
<evidence type="ECO:0000256" key="17">
    <source>
        <dbReference type="ARBA" id="ARBA00049512"/>
    </source>
</evidence>
<evidence type="ECO:0000256" key="11">
    <source>
        <dbReference type="ARBA" id="ARBA00022967"/>
    </source>
</evidence>
<evidence type="ECO:0000256" key="5">
    <source>
        <dbReference type="ARBA" id="ARBA00022448"/>
    </source>
</evidence>
<dbReference type="SUPFAM" id="SSF49503">
    <property type="entry name" value="Cupredoxins"/>
    <property type="match status" value="1"/>
</dbReference>
<evidence type="ECO:0000256" key="7">
    <source>
        <dbReference type="ARBA" id="ARBA00022692"/>
    </source>
</evidence>
<evidence type="ECO:0000256" key="15">
    <source>
        <dbReference type="ARBA" id="ARBA00023128"/>
    </source>
</evidence>
<dbReference type="InterPro" id="IPR001505">
    <property type="entry name" value="Copper_CuA"/>
</dbReference>
<feature type="domain" description="Cytochrome oxidase subunit II transmembrane region profile" evidence="21">
    <location>
        <begin position="1"/>
        <end position="91"/>
    </location>
</feature>
<reference evidence="22" key="1">
    <citation type="journal article" date="2009" name="Mol. Biol. Rep.">
        <title>The complete mitochondrial genome of Evania appendigaster (Hymenoptera: Evaniidae) has low A+T content and a long intergenic spacer between atp8 and atp6.</title>
        <authorList>
            <person name="Wei S.J."/>
            <person name="Tang P."/>
            <person name="Zheng L.H."/>
            <person name="Shi M."/>
            <person name="Chen X.X."/>
        </authorList>
    </citation>
    <scope>NUCLEOTIDE SEQUENCE</scope>
</reference>
<keyword evidence="13 19" id="KW-1133">Transmembrane helix</keyword>
<comment type="subunit">
    <text evidence="3">Component of the cytochrome c oxidase (complex IV, CIV), a multisubunit enzyme composed of a catalytic core of 3 subunits and several supernumerary subunits. The complex exists as a monomer or a dimer and forms supercomplexes (SCs) in the inner mitochondrial membrane with ubiquinol-cytochrome c oxidoreductase (cytochrome b-c1 complex, complex III, CIII).</text>
</comment>
<geneLocation type="mitochondrion" evidence="22"/>
<evidence type="ECO:0000256" key="19">
    <source>
        <dbReference type="SAM" id="Phobius"/>
    </source>
</evidence>
<comment type="catalytic activity">
    <reaction evidence="17">
        <text>4 Fe(II)-[cytochrome c] + O2 + 8 H(+)(in) = 4 Fe(III)-[cytochrome c] + 2 H2O + 4 H(+)(out)</text>
        <dbReference type="Rhea" id="RHEA:11436"/>
        <dbReference type="Rhea" id="RHEA-COMP:10350"/>
        <dbReference type="Rhea" id="RHEA-COMP:14399"/>
        <dbReference type="ChEBI" id="CHEBI:15377"/>
        <dbReference type="ChEBI" id="CHEBI:15378"/>
        <dbReference type="ChEBI" id="CHEBI:15379"/>
        <dbReference type="ChEBI" id="CHEBI:29033"/>
        <dbReference type="ChEBI" id="CHEBI:29034"/>
        <dbReference type="EC" id="7.1.1.9"/>
    </reaction>
    <physiologicalReaction direction="left-to-right" evidence="17">
        <dbReference type="Rhea" id="RHEA:11437"/>
    </physiologicalReaction>
</comment>
<keyword evidence="9 18" id="KW-0999">Mitochondrion inner membrane</keyword>
<dbReference type="PROSITE" id="PS50857">
    <property type="entry name" value="COX2_CUA"/>
    <property type="match status" value="1"/>
</dbReference>
<dbReference type="Gene3D" id="1.10.287.90">
    <property type="match status" value="1"/>
</dbReference>
<gene>
    <name evidence="22" type="primary">COX2</name>
</gene>
<evidence type="ECO:0000256" key="6">
    <source>
        <dbReference type="ARBA" id="ARBA00022660"/>
    </source>
</evidence>
<dbReference type="GO" id="GO:0005507">
    <property type="term" value="F:copper ion binding"/>
    <property type="evidence" value="ECO:0007669"/>
    <property type="project" value="InterPro"/>
</dbReference>
<evidence type="ECO:0000256" key="9">
    <source>
        <dbReference type="ARBA" id="ARBA00022792"/>
    </source>
</evidence>
<evidence type="ECO:0000256" key="3">
    <source>
        <dbReference type="ARBA" id="ARBA00011164"/>
    </source>
</evidence>
<dbReference type="InterPro" id="IPR011759">
    <property type="entry name" value="Cyt_c_oxidase_su2_TM_dom"/>
</dbReference>
<keyword evidence="10" id="KW-0460">Magnesium</keyword>
<feature type="transmembrane region" description="Helical" evidence="19">
    <location>
        <begin position="63"/>
        <end position="85"/>
    </location>
</feature>
<comment type="subcellular location">
    <subcellularLocation>
        <location evidence="1 18">Mitochondrion inner membrane</location>
        <topology evidence="1 18">Multi-pass membrane protein</topology>
    </subcellularLocation>
</comment>
<dbReference type="GO" id="GO:0004129">
    <property type="term" value="F:cytochrome-c oxidase activity"/>
    <property type="evidence" value="ECO:0007669"/>
    <property type="project" value="UniProtKB-EC"/>
</dbReference>
<feature type="transmembrane region" description="Helical" evidence="19">
    <location>
        <begin position="21"/>
        <end position="43"/>
    </location>
</feature>
<keyword evidence="7 18" id="KW-0812">Transmembrane</keyword>
<keyword evidence="14 18" id="KW-0186">Copper</keyword>
<evidence type="ECO:0000256" key="4">
    <source>
        <dbReference type="ARBA" id="ARBA00015946"/>
    </source>
</evidence>
<evidence type="ECO:0000256" key="18">
    <source>
        <dbReference type="RuleBase" id="RU000457"/>
    </source>
</evidence>
<dbReference type="Gene3D" id="2.60.40.420">
    <property type="entry name" value="Cupredoxins - blue copper proteins"/>
    <property type="match status" value="1"/>
</dbReference>
<accession>C8YLX6</accession>
<dbReference type="CDD" id="cd13912">
    <property type="entry name" value="CcO_II_C"/>
    <property type="match status" value="1"/>
</dbReference>
<dbReference type="GO" id="GO:0042773">
    <property type="term" value="P:ATP synthesis coupled electron transport"/>
    <property type="evidence" value="ECO:0007669"/>
    <property type="project" value="TreeGrafter"/>
</dbReference>
<protein>
    <recommendedName>
        <fullName evidence="4 18">Cytochrome c oxidase subunit 2</fullName>
    </recommendedName>
</protein>
<dbReference type="PANTHER" id="PTHR22888:SF9">
    <property type="entry name" value="CYTOCHROME C OXIDASE SUBUNIT 2"/>
    <property type="match status" value="1"/>
</dbReference>